<dbReference type="OrthoDB" id="2986172at2"/>
<proteinExistence type="predicted"/>
<evidence type="ECO:0008006" key="3">
    <source>
        <dbReference type="Google" id="ProtNLM"/>
    </source>
</evidence>
<evidence type="ECO:0000313" key="1">
    <source>
        <dbReference type="EMBL" id="OYD07681.1"/>
    </source>
</evidence>
<dbReference type="RefSeq" id="WP_094264352.1">
    <property type="nucleotide sequence ID" value="NZ_NOWF01000005.1"/>
</dbReference>
<accession>A0A235B629</accession>
<reference evidence="1 2" key="1">
    <citation type="submission" date="2017-07" db="EMBL/GenBank/DDBJ databases">
        <title>The genome sequence of Paludifilum halophilum highlights mechanisms for microbial adaptation to high salt environemnts.</title>
        <authorList>
            <person name="Belbahri L."/>
        </authorList>
    </citation>
    <scope>NUCLEOTIDE SEQUENCE [LARGE SCALE GENOMIC DNA]</scope>
    <source>
        <strain evidence="1 2">DSM 102817</strain>
    </source>
</reference>
<keyword evidence="2" id="KW-1185">Reference proteome</keyword>
<organism evidence="1 2">
    <name type="scientific">Paludifilum halophilum</name>
    <dbReference type="NCBI Taxonomy" id="1642702"/>
    <lineage>
        <taxon>Bacteria</taxon>
        <taxon>Bacillati</taxon>
        <taxon>Bacillota</taxon>
        <taxon>Bacilli</taxon>
        <taxon>Bacillales</taxon>
        <taxon>Thermoactinomycetaceae</taxon>
        <taxon>Paludifilum</taxon>
    </lineage>
</organism>
<dbReference type="AlphaFoldDB" id="A0A235B629"/>
<sequence>MLFSNPLVAASTAELHELHQISNQDIKRTELQLPSTRYTREDLKDLFRTTDTAPVAFRAPEHLGLGKSRFSPEEWESWFHTVAPLFSGEPGYFVCHGATVALGEVFEFLDERPRDFNALHDYKTQYVENMIDQLRRLEEIAEPLGIQLLLENTPIGGDEYFEPGKERIHPALRTPRHLLRVAEATGTRVCFDTAHARITSNVFTYMHRSRSLFAAATEKEILNATRSWIQFYESIKDITGLVRLSYAVSWGDTPQTAHIPFPEAAYAELLDFAEQIDPETPVILAGGNSEHRLKQMLETLRELKKR</sequence>
<comment type="caution">
    <text evidence="1">The sequence shown here is derived from an EMBL/GenBank/DDBJ whole genome shotgun (WGS) entry which is preliminary data.</text>
</comment>
<dbReference type="Proteomes" id="UP000215459">
    <property type="component" value="Unassembled WGS sequence"/>
</dbReference>
<dbReference type="EMBL" id="NOWF01000005">
    <property type="protein sequence ID" value="OYD07681.1"/>
    <property type="molecule type" value="Genomic_DNA"/>
</dbReference>
<evidence type="ECO:0000313" key="2">
    <source>
        <dbReference type="Proteomes" id="UP000215459"/>
    </source>
</evidence>
<protein>
    <recommendedName>
        <fullName evidence="3">Xylose isomerase-like TIM barrel domain-containing protein</fullName>
    </recommendedName>
</protein>
<dbReference type="SUPFAM" id="SSF51658">
    <property type="entry name" value="Xylose isomerase-like"/>
    <property type="match status" value="1"/>
</dbReference>
<name>A0A235B629_9BACL</name>
<gene>
    <name evidence="1" type="ORF">CHM34_09375</name>
</gene>
<dbReference type="InterPro" id="IPR036237">
    <property type="entry name" value="Xyl_isomerase-like_sf"/>
</dbReference>
<dbReference type="Gene3D" id="3.20.20.150">
    <property type="entry name" value="Divalent-metal-dependent TIM barrel enzymes"/>
    <property type="match status" value="1"/>
</dbReference>